<dbReference type="AlphaFoldDB" id="A0ABC8USV9"/>
<accession>A0ABC8USV9</accession>
<evidence type="ECO:0000313" key="1">
    <source>
        <dbReference type="EMBL" id="CAK9184047.1"/>
    </source>
</evidence>
<evidence type="ECO:0000313" key="2">
    <source>
        <dbReference type="Proteomes" id="UP001642360"/>
    </source>
</evidence>
<comment type="caution">
    <text evidence="1">The sequence shown here is derived from an EMBL/GenBank/DDBJ whole genome shotgun (WGS) entry which is preliminary data.</text>
</comment>
<organism evidence="1 2">
    <name type="scientific">Ilex paraguariensis</name>
    <name type="common">yerba mate</name>
    <dbReference type="NCBI Taxonomy" id="185542"/>
    <lineage>
        <taxon>Eukaryota</taxon>
        <taxon>Viridiplantae</taxon>
        <taxon>Streptophyta</taxon>
        <taxon>Embryophyta</taxon>
        <taxon>Tracheophyta</taxon>
        <taxon>Spermatophyta</taxon>
        <taxon>Magnoliopsida</taxon>
        <taxon>eudicotyledons</taxon>
        <taxon>Gunneridae</taxon>
        <taxon>Pentapetalae</taxon>
        <taxon>asterids</taxon>
        <taxon>campanulids</taxon>
        <taxon>Aquifoliales</taxon>
        <taxon>Aquifoliaceae</taxon>
        <taxon>Ilex</taxon>
    </lineage>
</organism>
<keyword evidence="2" id="KW-1185">Reference proteome</keyword>
<sequence length="81" mass="9231">MGKAMRNLLWRKSGGMVRPVESICSVADVIKFLLGVWMVLQCCRSLLLNRVCADTRMNGTWQEMRILRGEGSPLSVWMGWT</sequence>
<dbReference type="EMBL" id="CAUOFW020008835">
    <property type="protein sequence ID" value="CAK9184047.1"/>
    <property type="molecule type" value="Genomic_DNA"/>
</dbReference>
<proteinExistence type="predicted"/>
<dbReference type="Proteomes" id="UP001642360">
    <property type="component" value="Unassembled WGS sequence"/>
</dbReference>
<name>A0ABC8USV9_9AQUA</name>
<reference evidence="1 2" key="1">
    <citation type="submission" date="2024-02" db="EMBL/GenBank/DDBJ databases">
        <authorList>
            <person name="Vignale AGUSTIN F."/>
            <person name="Sosa J E."/>
            <person name="Modenutti C."/>
        </authorList>
    </citation>
    <scope>NUCLEOTIDE SEQUENCE [LARGE SCALE GENOMIC DNA]</scope>
</reference>
<protein>
    <submittedName>
        <fullName evidence="1">Uncharacterized protein</fullName>
    </submittedName>
</protein>
<gene>
    <name evidence="1" type="ORF">ILEXP_LOCUS54343</name>
</gene>